<keyword evidence="2" id="KW-1133">Transmembrane helix</keyword>
<keyword evidence="2" id="KW-0812">Transmembrane</keyword>
<dbReference type="InterPro" id="IPR009936">
    <property type="entry name" value="DUF1468"/>
</dbReference>
<evidence type="ECO:0000313" key="4">
    <source>
        <dbReference type="EMBL" id="OWQ90996.1"/>
    </source>
</evidence>
<name>A0A246JFF9_9BURK</name>
<proteinExistence type="predicted"/>
<gene>
    <name evidence="4" type="ORF">CDN99_10820</name>
</gene>
<dbReference type="EMBL" id="NIOF01000004">
    <property type="protein sequence ID" value="OWQ90996.1"/>
    <property type="molecule type" value="Genomic_DNA"/>
</dbReference>
<feature type="transmembrane region" description="Helical" evidence="2">
    <location>
        <begin position="58"/>
        <end position="76"/>
    </location>
</feature>
<dbReference type="AlphaFoldDB" id="A0A246JFF9"/>
<feature type="region of interest" description="Disordered" evidence="1">
    <location>
        <begin position="1"/>
        <end position="49"/>
    </location>
</feature>
<dbReference type="OrthoDB" id="6183775at2"/>
<evidence type="ECO:0000256" key="2">
    <source>
        <dbReference type="SAM" id="Phobius"/>
    </source>
</evidence>
<feature type="transmembrane region" description="Helical" evidence="2">
    <location>
        <begin position="96"/>
        <end position="115"/>
    </location>
</feature>
<feature type="domain" description="DUF1468" evidence="3">
    <location>
        <begin position="63"/>
        <end position="198"/>
    </location>
</feature>
<reference evidence="4 5" key="1">
    <citation type="journal article" date="2008" name="Int. J. Syst. Evol. Microbiol.">
        <title>Description of Roseateles aquatilis sp. nov. and Roseateles terrae sp. nov., in the class Betaproteobacteria, and emended description of the genus Roseateles.</title>
        <authorList>
            <person name="Gomila M."/>
            <person name="Bowien B."/>
            <person name="Falsen E."/>
            <person name="Moore E.R."/>
            <person name="Lalucat J."/>
        </authorList>
    </citation>
    <scope>NUCLEOTIDE SEQUENCE [LARGE SCALE GENOMIC DNA]</scope>
    <source>
        <strain evidence="4 5">CCUG 48205</strain>
    </source>
</reference>
<organism evidence="4 5">
    <name type="scientific">Roseateles aquatilis</name>
    <dbReference type="NCBI Taxonomy" id="431061"/>
    <lineage>
        <taxon>Bacteria</taxon>
        <taxon>Pseudomonadati</taxon>
        <taxon>Pseudomonadota</taxon>
        <taxon>Betaproteobacteria</taxon>
        <taxon>Burkholderiales</taxon>
        <taxon>Sphaerotilaceae</taxon>
        <taxon>Roseateles</taxon>
    </lineage>
</organism>
<keyword evidence="5" id="KW-1185">Reference proteome</keyword>
<dbReference type="Pfam" id="PF07331">
    <property type="entry name" value="TctB"/>
    <property type="match status" value="1"/>
</dbReference>
<dbReference type="Proteomes" id="UP000197468">
    <property type="component" value="Unassembled WGS sequence"/>
</dbReference>
<feature type="transmembrane region" description="Helical" evidence="2">
    <location>
        <begin position="136"/>
        <end position="165"/>
    </location>
</feature>
<sequence length="208" mass="21769">MPRAAADPAGSTPARAAADPGTRPTDAPHASASEQALASADGPSGAHASEASGLSRRAAEFAVSGLLFGLAMLVIWDNQRIGAGWTDTGPASGYFPMRLGIVLAVCAIATFAQALREQSQELFATWLQLKRVAQVLVPLTVYVALIAPLGIYAASTLFIAAFMVFAGRYPAWKGGAVALATNLLLFFVFEIQFKVPLPKGPIEAMFGY</sequence>
<evidence type="ECO:0000313" key="5">
    <source>
        <dbReference type="Proteomes" id="UP000197468"/>
    </source>
</evidence>
<feature type="transmembrane region" description="Helical" evidence="2">
    <location>
        <begin position="171"/>
        <end position="189"/>
    </location>
</feature>
<accession>A0A246JFF9</accession>
<comment type="caution">
    <text evidence="4">The sequence shown here is derived from an EMBL/GenBank/DDBJ whole genome shotgun (WGS) entry which is preliminary data.</text>
</comment>
<protein>
    <submittedName>
        <fullName evidence="4">Small permease of tripartite tricarboxylate transporter</fullName>
    </submittedName>
</protein>
<keyword evidence="2" id="KW-0472">Membrane</keyword>
<evidence type="ECO:0000256" key="1">
    <source>
        <dbReference type="SAM" id="MobiDB-lite"/>
    </source>
</evidence>
<evidence type="ECO:0000259" key="3">
    <source>
        <dbReference type="Pfam" id="PF07331"/>
    </source>
</evidence>